<dbReference type="PANTHER" id="PTHR30349:SF64">
    <property type="entry name" value="PROPHAGE INTEGRASE INTD-RELATED"/>
    <property type="match status" value="1"/>
</dbReference>
<evidence type="ECO:0000313" key="6">
    <source>
        <dbReference type="Proteomes" id="UP001231197"/>
    </source>
</evidence>
<dbReference type="InterPro" id="IPR002104">
    <property type="entry name" value="Integrase_catalytic"/>
</dbReference>
<dbReference type="SUPFAM" id="SSF56349">
    <property type="entry name" value="DNA breaking-rejoining enzymes"/>
    <property type="match status" value="1"/>
</dbReference>
<reference evidence="5 6" key="1">
    <citation type="journal article" date="2023" name="Int. J. Syst. Evol. Microbiol.">
        <title>Winogradskyella bathintestinalis sp. nov., isolated from the intestine of the deep-sea loosejaw dragonfish, Malacosteus niger.</title>
        <authorList>
            <person name="Uniacke-Lowe S."/>
            <person name="Johnson C.N."/>
            <person name="Stanton C."/>
            <person name="Hill C."/>
            <person name="Ross P."/>
        </authorList>
    </citation>
    <scope>NUCLEOTIDE SEQUENCE [LARGE SCALE GENOMIC DNA]</scope>
    <source>
        <strain evidence="5 6">APC 3343</strain>
    </source>
</reference>
<dbReference type="InterPro" id="IPR025269">
    <property type="entry name" value="SAM-like_dom"/>
</dbReference>
<proteinExistence type="inferred from homology"/>
<dbReference type="RefSeq" id="WP_290205027.1">
    <property type="nucleotide sequence ID" value="NZ_JASDDK010000001.1"/>
</dbReference>
<dbReference type="Proteomes" id="UP001231197">
    <property type="component" value="Unassembled WGS sequence"/>
</dbReference>
<evidence type="ECO:0000313" key="5">
    <source>
        <dbReference type="EMBL" id="MDN3491285.1"/>
    </source>
</evidence>
<dbReference type="Gene3D" id="1.10.443.10">
    <property type="entry name" value="Intergrase catalytic core"/>
    <property type="match status" value="1"/>
</dbReference>
<sequence length="403" mass="48061">MQINRVTILFVIYKSRKKKDNTSPLYCRITYKKQRKEFATGYYIYPENWDSKNQLVKPPEKEHNFLNTQLSLIISQINQAFLMLQVNQVSFDVEDIFRQYKGETVKTDVGVVEVYGLFLQYLERLVGKELNNDTHKKYIAYGKHLKSFIRWKYKTKDIKLSTVKSSFIDHYEYYLKTEKNFAQITLNKVIQRFRRSIKYAIAEDYLDKDPFMLYKARRIKKEIVYLSQEELLRLENKTFEIKRLQQIKDMFVFCCYTGLAFKEMIALKKSDIIVEFDGNLWLVVHRVKTSRSYKVPLMPQAKLIMEKYHQEELDFVFPRISNPKFNAYLKEIADVTGIKINLTHHIARKTFATTVLLYNDVPMEIVSKLLGHAKMQTTQEHYGQIVERKISEEMIKLNKKFNT</sequence>
<dbReference type="CDD" id="cd01185">
    <property type="entry name" value="INTN1_C_like"/>
    <property type="match status" value="1"/>
</dbReference>
<dbReference type="Pfam" id="PF17293">
    <property type="entry name" value="Arm-DNA-bind_5"/>
    <property type="match status" value="1"/>
</dbReference>
<dbReference type="Pfam" id="PF00589">
    <property type="entry name" value="Phage_integrase"/>
    <property type="match status" value="1"/>
</dbReference>
<dbReference type="PROSITE" id="PS51898">
    <property type="entry name" value="TYR_RECOMBINASE"/>
    <property type="match status" value="1"/>
</dbReference>
<dbReference type="InterPro" id="IPR035386">
    <property type="entry name" value="Arm-DNA-bind_5"/>
</dbReference>
<organism evidence="5 6">
    <name type="scientific">Winogradskyella bathintestinalis</name>
    <dbReference type="NCBI Taxonomy" id="3035208"/>
    <lineage>
        <taxon>Bacteria</taxon>
        <taxon>Pseudomonadati</taxon>
        <taxon>Bacteroidota</taxon>
        <taxon>Flavobacteriia</taxon>
        <taxon>Flavobacteriales</taxon>
        <taxon>Flavobacteriaceae</taxon>
        <taxon>Winogradskyella</taxon>
    </lineage>
</organism>
<feature type="domain" description="Tyr recombinase" evidence="4">
    <location>
        <begin position="221"/>
        <end position="395"/>
    </location>
</feature>
<evidence type="ECO:0000256" key="3">
    <source>
        <dbReference type="ARBA" id="ARBA00023172"/>
    </source>
</evidence>
<dbReference type="InterPro" id="IPR011010">
    <property type="entry name" value="DNA_brk_join_enz"/>
</dbReference>
<name>A0ABT7ZQL0_9FLAO</name>
<keyword evidence="6" id="KW-1185">Reference proteome</keyword>
<dbReference type="PANTHER" id="PTHR30349">
    <property type="entry name" value="PHAGE INTEGRASE-RELATED"/>
    <property type="match status" value="1"/>
</dbReference>
<comment type="caution">
    <text evidence="5">The sequence shown here is derived from an EMBL/GenBank/DDBJ whole genome shotgun (WGS) entry which is preliminary data.</text>
</comment>
<dbReference type="InterPro" id="IPR013762">
    <property type="entry name" value="Integrase-like_cat_sf"/>
</dbReference>
<evidence type="ECO:0000259" key="4">
    <source>
        <dbReference type="PROSITE" id="PS51898"/>
    </source>
</evidence>
<dbReference type="Gene3D" id="1.10.150.130">
    <property type="match status" value="1"/>
</dbReference>
<evidence type="ECO:0000256" key="1">
    <source>
        <dbReference type="ARBA" id="ARBA00008857"/>
    </source>
</evidence>
<accession>A0ABT7ZQL0</accession>
<keyword evidence="2" id="KW-0238">DNA-binding</keyword>
<dbReference type="InterPro" id="IPR050090">
    <property type="entry name" value="Tyrosine_recombinase_XerCD"/>
</dbReference>
<dbReference type="InterPro" id="IPR010998">
    <property type="entry name" value="Integrase_recombinase_N"/>
</dbReference>
<comment type="similarity">
    <text evidence="1">Belongs to the 'phage' integrase family.</text>
</comment>
<dbReference type="EMBL" id="JASDDK010000001">
    <property type="protein sequence ID" value="MDN3491285.1"/>
    <property type="molecule type" value="Genomic_DNA"/>
</dbReference>
<gene>
    <name evidence="5" type="ORF">QMA06_01030</name>
</gene>
<keyword evidence="3" id="KW-0233">DNA recombination</keyword>
<evidence type="ECO:0000256" key="2">
    <source>
        <dbReference type="ARBA" id="ARBA00023125"/>
    </source>
</evidence>
<protein>
    <submittedName>
        <fullName evidence="5">Site-specific integrase</fullName>
    </submittedName>
</protein>
<dbReference type="Pfam" id="PF13102">
    <property type="entry name" value="Phage_int_SAM_5"/>
    <property type="match status" value="1"/>
</dbReference>